<protein>
    <submittedName>
        <fullName evidence="1">Uncharacterized protein</fullName>
    </submittedName>
</protein>
<accession>A0A7S3ZPU9</accession>
<dbReference type="EMBL" id="CAKKNE010000005">
    <property type="protein sequence ID" value="CAH0377740.1"/>
    <property type="molecule type" value="Genomic_DNA"/>
</dbReference>
<dbReference type="Proteomes" id="UP000789595">
    <property type="component" value="Unassembled WGS sequence"/>
</dbReference>
<dbReference type="AlphaFoldDB" id="A0A7S3ZPU9"/>
<gene>
    <name evidence="1" type="ORF">PCAL00307_LOCUS5235</name>
    <name evidence="2" type="ORF">PECAL_5P22710</name>
</gene>
<reference evidence="2" key="2">
    <citation type="submission" date="2021-11" db="EMBL/GenBank/DDBJ databases">
        <authorList>
            <consortium name="Genoscope - CEA"/>
            <person name="William W."/>
        </authorList>
    </citation>
    <scope>NUCLEOTIDE SEQUENCE</scope>
</reference>
<keyword evidence="3" id="KW-1185">Reference proteome</keyword>
<evidence type="ECO:0000313" key="2">
    <source>
        <dbReference type="EMBL" id="CAH0377740.1"/>
    </source>
</evidence>
<proteinExistence type="predicted"/>
<evidence type="ECO:0000313" key="3">
    <source>
        <dbReference type="Proteomes" id="UP000789595"/>
    </source>
</evidence>
<name>A0A7S3ZPU9_9STRA</name>
<evidence type="ECO:0000313" key="1">
    <source>
        <dbReference type="EMBL" id="CAE0689800.1"/>
    </source>
</evidence>
<sequence length="299" mass="32949">MFRQLARLAEEHELLEALPFLSSNADDEDDLIQDAIAALPPLVARFFFAPRGGPKAPPLLGRCFTLKKLSAPHDVREACLRGAANSFRFRAEYRWSACAVGFVAGFADGSAWSASWLVAEAACVVLARAPPAVQFPTEDLKTRRAAARKAARRRRLAGRRVCVKNVGAGTLELKDGALRLRDDRGHKHAFDAGVDFVLLSPRDALWQARYVIGALALAAFLAPPAAQRARRWAGLAFIGHAVARRVPRACRERVDAALDGTDDLERTLRDLEYYVISGADVPVETPRRRWWQRGRSASS</sequence>
<organism evidence="1">
    <name type="scientific">Pelagomonas calceolata</name>
    <dbReference type="NCBI Taxonomy" id="35677"/>
    <lineage>
        <taxon>Eukaryota</taxon>
        <taxon>Sar</taxon>
        <taxon>Stramenopiles</taxon>
        <taxon>Ochrophyta</taxon>
        <taxon>Pelagophyceae</taxon>
        <taxon>Pelagomonadales</taxon>
        <taxon>Pelagomonadaceae</taxon>
        <taxon>Pelagomonas</taxon>
    </lineage>
</organism>
<reference evidence="1" key="1">
    <citation type="submission" date="2021-01" db="EMBL/GenBank/DDBJ databases">
        <authorList>
            <person name="Corre E."/>
            <person name="Pelletier E."/>
            <person name="Niang G."/>
            <person name="Scheremetjew M."/>
            <person name="Finn R."/>
            <person name="Kale V."/>
            <person name="Holt S."/>
            <person name="Cochrane G."/>
            <person name="Meng A."/>
            <person name="Brown T."/>
            <person name="Cohen L."/>
        </authorList>
    </citation>
    <scope>NUCLEOTIDE SEQUENCE</scope>
    <source>
        <strain evidence="1">CCMP1756</strain>
    </source>
</reference>
<dbReference type="EMBL" id="HBIW01006305">
    <property type="protein sequence ID" value="CAE0689800.1"/>
    <property type="molecule type" value="Transcribed_RNA"/>
</dbReference>